<gene>
    <name evidence="7" type="ORF">AU255_02920</name>
</gene>
<comment type="caution">
    <text evidence="7">The sequence shown here is derived from an EMBL/GenBank/DDBJ whole genome shotgun (WGS) entry which is preliminary data.</text>
</comment>
<keyword evidence="3 6" id="KW-0812">Transmembrane</keyword>
<dbReference type="OrthoDB" id="457670at2"/>
<evidence type="ECO:0000313" key="7">
    <source>
        <dbReference type="EMBL" id="OQK16870.1"/>
    </source>
</evidence>
<feature type="transmembrane region" description="Helical" evidence="6">
    <location>
        <begin position="180"/>
        <end position="199"/>
    </location>
</feature>
<keyword evidence="5 6" id="KW-0472">Membrane</keyword>
<accession>A0A1V8M5M6</accession>
<sequence>MLEILLICLAFGCFSGILAGLFGLGGGLVLVPFFLFLLESRGIANELLMLMAVATSLATMIITSIAATLMQHRLGAVIWKSVFNLSCGILFGVIIGTIVADSISSDNLRFIFALYMLYVAIEMAVSSKIEAKFKSLSARTMTMSGSVIGFVSAVLGIGGGTLTVPLLARHQVPMRNAVAISSACGLPIAVVGTISYAILGWQKMGLPDGSVGYVYIPAFLGVVMSSMLTAPVGAKWANKLPTRQLKRYFSLLLFVVAAKLLWAIFK</sequence>
<dbReference type="STRING" id="1420851.AU255_02920"/>
<proteinExistence type="inferred from homology"/>
<feature type="transmembrane region" description="Helical" evidence="6">
    <location>
        <begin position="47"/>
        <end position="70"/>
    </location>
</feature>
<evidence type="ECO:0000256" key="2">
    <source>
        <dbReference type="ARBA" id="ARBA00009142"/>
    </source>
</evidence>
<protein>
    <recommendedName>
        <fullName evidence="6">Probable membrane transporter protein</fullName>
    </recommendedName>
</protein>
<feature type="transmembrane region" description="Helical" evidence="6">
    <location>
        <begin position="248"/>
        <end position="265"/>
    </location>
</feature>
<dbReference type="PANTHER" id="PTHR43483:SF3">
    <property type="entry name" value="MEMBRANE TRANSPORTER PROTEIN HI_0806-RELATED"/>
    <property type="match status" value="1"/>
</dbReference>
<evidence type="ECO:0000256" key="6">
    <source>
        <dbReference type="RuleBase" id="RU363041"/>
    </source>
</evidence>
<feature type="transmembrane region" description="Helical" evidence="6">
    <location>
        <begin position="147"/>
        <end position="168"/>
    </location>
</feature>
<comment type="subcellular location">
    <subcellularLocation>
        <location evidence="6">Cell membrane</location>
        <topology evidence="6">Multi-pass membrane protein</topology>
    </subcellularLocation>
    <subcellularLocation>
        <location evidence="1">Membrane</location>
        <topology evidence="1">Multi-pass membrane protein</topology>
    </subcellularLocation>
</comment>
<dbReference type="RefSeq" id="WP_080521488.1">
    <property type="nucleotide sequence ID" value="NZ_LPUF01000001.1"/>
</dbReference>
<dbReference type="GO" id="GO:0005886">
    <property type="term" value="C:plasma membrane"/>
    <property type="evidence" value="ECO:0007669"/>
    <property type="project" value="UniProtKB-SubCell"/>
</dbReference>
<reference evidence="7 8" key="1">
    <citation type="submission" date="2015-12" db="EMBL/GenBank/DDBJ databases">
        <authorList>
            <person name="Shamseldin A."/>
            <person name="Moawad H."/>
            <person name="Abd El-Rahim W.M."/>
            <person name="Sadowsky M.J."/>
        </authorList>
    </citation>
    <scope>NUCLEOTIDE SEQUENCE [LARGE SCALE GENOMIC DNA]</scope>
    <source>
        <strain evidence="7 8">WF1</strain>
    </source>
</reference>
<feature type="transmembrane region" description="Helical" evidence="6">
    <location>
        <begin position="7"/>
        <end position="35"/>
    </location>
</feature>
<evidence type="ECO:0000256" key="5">
    <source>
        <dbReference type="ARBA" id="ARBA00023136"/>
    </source>
</evidence>
<feature type="transmembrane region" description="Helical" evidence="6">
    <location>
        <begin position="82"/>
        <end position="103"/>
    </location>
</feature>
<comment type="similarity">
    <text evidence="2 6">Belongs to the 4-toluene sulfonate uptake permease (TSUP) (TC 2.A.102) family.</text>
</comment>
<keyword evidence="6" id="KW-1003">Cell membrane</keyword>
<keyword evidence="8" id="KW-1185">Reference proteome</keyword>
<dbReference type="EMBL" id="LPUF01000001">
    <property type="protein sequence ID" value="OQK16870.1"/>
    <property type="molecule type" value="Genomic_DNA"/>
</dbReference>
<feature type="transmembrane region" description="Helical" evidence="6">
    <location>
        <begin position="211"/>
        <end position="228"/>
    </location>
</feature>
<evidence type="ECO:0000256" key="1">
    <source>
        <dbReference type="ARBA" id="ARBA00004141"/>
    </source>
</evidence>
<dbReference type="AlphaFoldDB" id="A0A1V8M5M6"/>
<dbReference type="InterPro" id="IPR002781">
    <property type="entry name" value="TM_pro_TauE-like"/>
</dbReference>
<dbReference type="Pfam" id="PF01925">
    <property type="entry name" value="TauE"/>
    <property type="match status" value="1"/>
</dbReference>
<dbReference type="PANTHER" id="PTHR43483">
    <property type="entry name" value="MEMBRANE TRANSPORTER PROTEIN HI_0806-RELATED"/>
    <property type="match status" value="1"/>
</dbReference>
<dbReference type="Proteomes" id="UP000191980">
    <property type="component" value="Unassembled WGS sequence"/>
</dbReference>
<evidence type="ECO:0000256" key="4">
    <source>
        <dbReference type="ARBA" id="ARBA00022989"/>
    </source>
</evidence>
<organism evidence="7 8">
    <name type="scientific">Methyloprofundus sedimenti</name>
    <dbReference type="NCBI Taxonomy" id="1420851"/>
    <lineage>
        <taxon>Bacteria</taxon>
        <taxon>Pseudomonadati</taxon>
        <taxon>Pseudomonadota</taxon>
        <taxon>Gammaproteobacteria</taxon>
        <taxon>Methylococcales</taxon>
        <taxon>Methylococcaceae</taxon>
        <taxon>Methyloprofundus</taxon>
    </lineage>
</organism>
<feature type="transmembrane region" description="Helical" evidence="6">
    <location>
        <begin position="109"/>
        <end position="126"/>
    </location>
</feature>
<evidence type="ECO:0000256" key="3">
    <source>
        <dbReference type="ARBA" id="ARBA00022692"/>
    </source>
</evidence>
<evidence type="ECO:0000313" key="8">
    <source>
        <dbReference type="Proteomes" id="UP000191980"/>
    </source>
</evidence>
<name>A0A1V8M5M6_9GAMM</name>
<keyword evidence="4 6" id="KW-1133">Transmembrane helix</keyword>